<feature type="disulfide bond" evidence="9">
    <location>
        <begin position="401"/>
        <end position="418"/>
    </location>
</feature>
<dbReference type="GO" id="GO:0005604">
    <property type="term" value="C:basement membrane"/>
    <property type="evidence" value="ECO:0007669"/>
    <property type="project" value="TreeGrafter"/>
</dbReference>
<dbReference type="InterPro" id="IPR001134">
    <property type="entry name" value="Netrin_domain"/>
</dbReference>
<comment type="caution">
    <text evidence="14">The sequence shown here is derived from an EMBL/GenBank/DDBJ whole genome shotgun (WGS) entry which is preliminary data.</text>
</comment>
<name>A0AAV7PSH9_PLEWA</name>
<evidence type="ECO:0000313" key="15">
    <source>
        <dbReference type="Proteomes" id="UP001066276"/>
    </source>
</evidence>
<dbReference type="SUPFAM" id="SSF50242">
    <property type="entry name" value="TIMP-like"/>
    <property type="match status" value="1"/>
</dbReference>
<feature type="signal peptide" evidence="10">
    <location>
        <begin position="1"/>
        <end position="25"/>
    </location>
</feature>
<evidence type="ECO:0000256" key="8">
    <source>
        <dbReference type="ARBA" id="ARBA00023292"/>
    </source>
</evidence>
<keyword evidence="5" id="KW-0677">Repeat</keyword>
<dbReference type="PROSITE" id="PS50027">
    <property type="entry name" value="EGF_LAM_2"/>
    <property type="match status" value="2"/>
</dbReference>
<evidence type="ECO:0000256" key="7">
    <source>
        <dbReference type="ARBA" id="ARBA00023180"/>
    </source>
</evidence>
<dbReference type="GO" id="GO:0016358">
    <property type="term" value="P:dendrite development"/>
    <property type="evidence" value="ECO:0007669"/>
    <property type="project" value="TreeGrafter"/>
</dbReference>
<keyword evidence="6 9" id="KW-1015">Disulfide bond</keyword>
<evidence type="ECO:0000313" key="14">
    <source>
        <dbReference type="EMBL" id="KAJ1131226.1"/>
    </source>
</evidence>
<dbReference type="GO" id="GO:0005576">
    <property type="term" value="C:extracellular region"/>
    <property type="evidence" value="ECO:0007669"/>
    <property type="project" value="UniProtKB-SubCell"/>
</dbReference>
<comment type="caution">
    <text evidence="9">Lacks conserved residue(s) required for the propagation of feature annotation.</text>
</comment>
<dbReference type="InterPro" id="IPR056863">
    <property type="entry name" value="LMN_ATRN_NET-like_EGF"/>
</dbReference>
<keyword evidence="15" id="KW-1185">Reference proteome</keyword>
<dbReference type="PANTHER" id="PTHR10574:SF443">
    <property type="entry name" value="NETRIN 5"/>
    <property type="match status" value="1"/>
</dbReference>
<dbReference type="InterPro" id="IPR018933">
    <property type="entry name" value="Netrin_module_non-TIMP"/>
</dbReference>
<evidence type="ECO:0000256" key="4">
    <source>
        <dbReference type="ARBA" id="ARBA00022729"/>
    </source>
</evidence>
<evidence type="ECO:0000256" key="6">
    <source>
        <dbReference type="ARBA" id="ARBA00023157"/>
    </source>
</evidence>
<dbReference type="GO" id="GO:0009887">
    <property type="term" value="P:animal organ morphogenesis"/>
    <property type="evidence" value="ECO:0007669"/>
    <property type="project" value="TreeGrafter"/>
</dbReference>
<dbReference type="CDD" id="cd03579">
    <property type="entry name" value="NTR_netrin-1_like"/>
    <property type="match status" value="1"/>
</dbReference>
<dbReference type="Pfam" id="PF00055">
    <property type="entry name" value="Laminin_N"/>
    <property type="match status" value="1"/>
</dbReference>
<dbReference type="InterPro" id="IPR008979">
    <property type="entry name" value="Galactose-bd-like_sf"/>
</dbReference>
<dbReference type="PROSITE" id="PS51117">
    <property type="entry name" value="LAMININ_NTER"/>
    <property type="match status" value="1"/>
</dbReference>
<dbReference type="InterPro" id="IPR008993">
    <property type="entry name" value="TIMP-like_OB-fold"/>
</dbReference>
<evidence type="ECO:0000256" key="5">
    <source>
        <dbReference type="ARBA" id="ARBA00022737"/>
    </source>
</evidence>
<organism evidence="14 15">
    <name type="scientific">Pleurodeles waltl</name>
    <name type="common">Iberian ribbed newt</name>
    <dbReference type="NCBI Taxonomy" id="8319"/>
    <lineage>
        <taxon>Eukaryota</taxon>
        <taxon>Metazoa</taxon>
        <taxon>Chordata</taxon>
        <taxon>Craniata</taxon>
        <taxon>Vertebrata</taxon>
        <taxon>Euteleostomi</taxon>
        <taxon>Amphibia</taxon>
        <taxon>Batrachia</taxon>
        <taxon>Caudata</taxon>
        <taxon>Salamandroidea</taxon>
        <taxon>Salamandridae</taxon>
        <taxon>Pleurodelinae</taxon>
        <taxon>Pleurodeles</taxon>
    </lineage>
</organism>
<evidence type="ECO:0000256" key="2">
    <source>
        <dbReference type="ARBA" id="ARBA00015919"/>
    </source>
</evidence>
<dbReference type="Pfam" id="PF24973">
    <property type="entry name" value="EGF_LMN_ATRN"/>
    <property type="match status" value="2"/>
</dbReference>
<dbReference type="InterPro" id="IPR008211">
    <property type="entry name" value="Laminin_N"/>
</dbReference>
<feature type="disulfide bond" evidence="9">
    <location>
        <begin position="399"/>
        <end position="411"/>
    </location>
</feature>
<dbReference type="SMART" id="SM00180">
    <property type="entry name" value="EGF_Lam"/>
    <property type="match status" value="3"/>
</dbReference>
<dbReference type="InterPro" id="IPR002049">
    <property type="entry name" value="LE_dom"/>
</dbReference>
<dbReference type="SUPFAM" id="SSF57196">
    <property type="entry name" value="EGF/Laminin"/>
    <property type="match status" value="2"/>
</dbReference>
<keyword evidence="3" id="KW-0964">Secreted</keyword>
<gene>
    <name evidence="14" type="ORF">NDU88_009565</name>
</gene>
<evidence type="ECO:0000256" key="3">
    <source>
        <dbReference type="ARBA" id="ARBA00022525"/>
    </source>
</evidence>
<keyword evidence="4 10" id="KW-0732">Signal</keyword>
<evidence type="ECO:0000256" key="9">
    <source>
        <dbReference type="PROSITE-ProRule" id="PRU00460"/>
    </source>
</evidence>
<dbReference type="FunFam" id="2.10.25.10:FF:000048">
    <property type="entry name" value="Netrin 3"/>
    <property type="match status" value="1"/>
</dbReference>
<dbReference type="FunFam" id="2.10.25.10:FF:000081">
    <property type="entry name" value="Netrin 1"/>
    <property type="match status" value="1"/>
</dbReference>
<dbReference type="Gene3D" id="2.40.50.120">
    <property type="match status" value="1"/>
</dbReference>
<dbReference type="CDD" id="cd00055">
    <property type="entry name" value="EGF_Lam"/>
    <property type="match status" value="3"/>
</dbReference>
<evidence type="ECO:0000259" key="11">
    <source>
        <dbReference type="PROSITE" id="PS50027"/>
    </source>
</evidence>
<dbReference type="Gene3D" id="2.60.120.260">
    <property type="entry name" value="Galactose-binding domain-like"/>
    <property type="match status" value="1"/>
</dbReference>
<feature type="disulfide bond" evidence="9">
    <location>
        <begin position="301"/>
        <end position="310"/>
    </location>
</feature>
<feature type="disulfide bond" evidence="9">
    <location>
        <begin position="432"/>
        <end position="446"/>
    </location>
</feature>
<protein>
    <recommendedName>
        <fullName evidence="2">Netrin-1</fullName>
    </recommendedName>
</protein>
<dbReference type="SMART" id="SM00643">
    <property type="entry name" value="C345C"/>
    <property type="match status" value="1"/>
</dbReference>
<reference evidence="14" key="1">
    <citation type="journal article" date="2022" name="bioRxiv">
        <title>Sequencing and chromosome-scale assembly of the giantPleurodeles waltlgenome.</title>
        <authorList>
            <person name="Brown T."/>
            <person name="Elewa A."/>
            <person name="Iarovenko S."/>
            <person name="Subramanian E."/>
            <person name="Araus A.J."/>
            <person name="Petzold A."/>
            <person name="Susuki M."/>
            <person name="Suzuki K.-i.T."/>
            <person name="Hayashi T."/>
            <person name="Toyoda A."/>
            <person name="Oliveira C."/>
            <person name="Osipova E."/>
            <person name="Leigh N.D."/>
            <person name="Simon A."/>
            <person name="Yun M.H."/>
        </authorList>
    </citation>
    <scope>NUCLEOTIDE SEQUENCE</scope>
    <source>
        <strain evidence="14">20211129_DDA</strain>
        <tissue evidence="14">Liver</tissue>
    </source>
</reference>
<proteinExistence type="predicted"/>
<dbReference type="EMBL" id="JANPWB010000011">
    <property type="protein sequence ID" value="KAJ1131226.1"/>
    <property type="molecule type" value="Genomic_DNA"/>
</dbReference>
<dbReference type="FunFam" id="2.60.120.260:FF:000098">
    <property type="entry name" value="Netrin-A, isoform B"/>
    <property type="match status" value="1"/>
</dbReference>
<dbReference type="GO" id="GO:0008045">
    <property type="term" value="P:motor neuron axon guidance"/>
    <property type="evidence" value="ECO:0007669"/>
    <property type="project" value="TreeGrafter"/>
</dbReference>
<dbReference type="FunFam" id="2.40.50.120:FF:000001">
    <property type="entry name" value="Netrin 1"/>
    <property type="match status" value="1"/>
</dbReference>
<sequence length="601" mass="68306">MPRVLWGLIIPFYISLLSLVPGGSQQQDQQSNRATPKPKTLEDACYDAKQRPKYCIPDFINVAQGREVTATSTCGRWPQKLCYFLQPVNQTSRRCLLCDQSSLETSYPAAYVTDPDAKTCWRSEGGVKYPQSINLTLPLGRRFELVYLSIRFCSPRPDSMAIYKSMDNGKTWVPFQYYSTNCRRVYGQATVSAITKPMQHEATCTDYQTGVKPLTGGLVAFMPLDGRPSARRFEYSPVLQDWVTATDIRVVFSRMHTGKKLGIRRKTAFYGVSELQVGGRCKCNGHTSRCVIIQGELTCQCQHHTAGPECDTCKPFYYDRPWQRATPSNAHECVACECNLHSHRCRFNMELYKLSGRKSGGVCSNCQHNTAGRHCHYCKQGFKRDLSKPITSRKACKPCQCHPIGALTGMCNQTTGQCQCKSGVTGLTCNRCDQGYQQSRTAHIPCVRIQEVIPTTVGPPMEWNTGTECQSYCKPSHSRVHMNLRKYCKKDYVLRAQLLAMEKSGEWWQFTATVLTVYRQRRVPIRRGDQPLWVPEQDLACDCLRVQVGRSYLIIGNDEESPDPARLVLDKNSMALPWRDVWAYKLRRFQQQSRRGKCKAV</sequence>
<dbReference type="Pfam" id="PF00053">
    <property type="entry name" value="EGF_laminin"/>
    <property type="match status" value="1"/>
</dbReference>
<keyword evidence="8 9" id="KW-0424">Laminin EGF-like domain</keyword>
<dbReference type="SMART" id="SM00136">
    <property type="entry name" value="LamNT"/>
    <property type="match status" value="1"/>
</dbReference>
<dbReference type="Proteomes" id="UP001066276">
    <property type="component" value="Chromosome 7"/>
</dbReference>
<feature type="domain" description="Laminin EGF-like" evidence="11">
    <location>
        <begin position="281"/>
        <end position="335"/>
    </location>
</feature>
<evidence type="ECO:0000259" key="13">
    <source>
        <dbReference type="PROSITE" id="PS51117"/>
    </source>
</evidence>
<accession>A0AAV7PSH9</accession>
<dbReference type="PANTHER" id="PTHR10574">
    <property type="entry name" value="NETRIN/LAMININ-RELATED"/>
    <property type="match status" value="1"/>
</dbReference>
<comment type="subcellular location">
    <subcellularLocation>
        <location evidence="1">Secreted</location>
    </subcellularLocation>
</comment>
<feature type="domain" description="Laminin N-terminal" evidence="13">
    <location>
        <begin position="51"/>
        <end position="280"/>
    </location>
</feature>
<dbReference type="SUPFAM" id="SSF49785">
    <property type="entry name" value="Galactose-binding domain-like"/>
    <property type="match status" value="1"/>
</dbReference>
<dbReference type="AlphaFoldDB" id="A0AAV7PSH9"/>
<feature type="domain" description="NTR" evidence="12">
    <location>
        <begin position="469"/>
        <end position="598"/>
    </location>
</feature>
<dbReference type="Gene3D" id="2.10.25.10">
    <property type="entry name" value="Laminin"/>
    <property type="match status" value="2"/>
</dbReference>
<dbReference type="PROSITE" id="PS01248">
    <property type="entry name" value="EGF_LAM_1"/>
    <property type="match status" value="1"/>
</dbReference>
<keyword evidence="7" id="KW-0325">Glycoprotein</keyword>
<feature type="disulfide bond" evidence="9">
    <location>
        <begin position="420"/>
        <end position="429"/>
    </location>
</feature>
<feature type="domain" description="Laminin EGF-like" evidence="11">
    <location>
        <begin position="399"/>
        <end position="448"/>
    </location>
</feature>
<evidence type="ECO:0000256" key="1">
    <source>
        <dbReference type="ARBA" id="ARBA00004613"/>
    </source>
</evidence>
<evidence type="ECO:0000259" key="12">
    <source>
        <dbReference type="PROSITE" id="PS50189"/>
    </source>
</evidence>
<evidence type="ECO:0000256" key="10">
    <source>
        <dbReference type="SAM" id="SignalP"/>
    </source>
</evidence>
<feature type="chain" id="PRO_5044012207" description="Netrin-1" evidence="10">
    <location>
        <begin position="26"/>
        <end position="601"/>
    </location>
</feature>
<dbReference type="PROSITE" id="PS50189">
    <property type="entry name" value="NTR"/>
    <property type="match status" value="1"/>
</dbReference>
<dbReference type="InterPro" id="IPR050440">
    <property type="entry name" value="Laminin/Netrin_ECM"/>
</dbReference>
<dbReference type="GO" id="GO:0009888">
    <property type="term" value="P:tissue development"/>
    <property type="evidence" value="ECO:0007669"/>
    <property type="project" value="TreeGrafter"/>
</dbReference>
<dbReference type="Pfam" id="PF01759">
    <property type="entry name" value="NTR"/>
    <property type="match status" value="1"/>
</dbReference>